<dbReference type="SUPFAM" id="SSF51735">
    <property type="entry name" value="NAD(P)-binding Rossmann-fold domains"/>
    <property type="match status" value="1"/>
</dbReference>
<dbReference type="PANTHER" id="PTHR32338">
    <property type="entry name" value="N-ACETYL-GAMMA-GLUTAMYL-PHOSPHATE REDUCTASE, CHLOROPLASTIC-RELATED-RELATED"/>
    <property type="match status" value="1"/>
</dbReference>
<dbReference type="InterPro" id="IPR000534">
    <property type="entry name" value="Semialdehyde_DH_NAD-bd"/>
</dbReference>
<dbReference type="SMART" id="SM00859">
    <property type="entry name" value="Semialdhyde_dh"/>
    <property type="match status" value="1"/>
</dbReference>
<dbReference type="CDD" id="cd23934">
    <property type="entry name" value="AGPR_1_C"/>
    <property type="match status" value="1"/>
</dbReference>
<dbReference type="InterPro" id="IPR000706">
    <property type="entry name" value="AGPR_type-1"/>
</dbReference>
<keyword evidence="4" id="KW-0028">Amino-acid biosynthesis</keyword>
<dbReference type="OrthoDB" id="438291at2759"/>
<dbReference type="EC" id="1.2.1.38" evidence="2"/>
<dbReference type="NCBIfam" id="TIGR01850">
    <property type="entry name" value="argC"/>
    <property type="match status" value="1"/>
</dbReference>
<comment type="pathway">
    <text evidence="1">Amino-acid biosynthesis; L-arginine biosynthesis; N(2)-acetyl-L-ornithine from L-glutamate: step 3/4.</text>
</comment>
<dbReference type="SUPFAM" id="SSF55347">
    <property type="entry name" value="Glyceraldehyde-3-phosphate dehydrogenase-like, C-terminal domain"/>
    <property type="match status" value="1"/>
</dbReference>
<dbReference type="EMBL" id="SDOX01000016">
    <property type="protein sequence ID" value="TFJ85116.1"/>
    <property type="molecule type" value="Genomic_DNA"/>
</dbReference>
<evidence type="ECO:0000313" key="11">
    <source>
        <dbReference type="EMBL" id="TFJ85116.1"/>
    </source>
</evidence>
<evidence type="ECO:0000256" key="4">
    <source>
        <dbReference type="ARBA" id="ARBA00022605"/>
    </source>
</evidence>
<dbReference type="InterPro" id="IPR036291">
    <property type="entry name" value="NAD(P)-bd_dom_sf"/>
</dbReference>
<proteinExistence type="inferred from homology"/>
<dbReference type="Pfam" id="PF22698">
    <property type="entry name" value="Semialdhyde_dhC_1"/>
    <property type="match status" value="1"/>
</dbReference>
<name>A0A4D9D159_9STRA</name>
<evidence type="ECO:0000256" key="5">
    <source>
        <dbReference type="ARBA" id="ARBA00022857"/>
    </source>
</evidence>
<feature type="active site" evidence="8">
    <location>
        <position position="180"/>
    </location>
</feature>
<dbReference type="HAMAP" id="MF_00150">
    <property type="entry name" value="ArgC_type1"/>
    <property type="match status" value="1"/>
</dbReference>
<evidence type="ECO:0000256" key="8">
    <source>
        <dbReference type="PROSITE-ProRule" id="PRU10010"/>
    </source>
</evidence>
<dbReference type="InterPro" id="IPR058924">
    <property type="entry name" value="AGPR_dimerisation_dom"/>
</dbReference>
<dbReference type="Pfam" id="PF01118">
    <property type="entry name" value="Semialdhyde_dh"/>
    <property type="match status" value="1"/>
</dbReference>
<evidence type="ECO:0000313" key="12">
    <source>
        <dbReference type="Proteomes" id="UP000355283"/>
    </source>
</evidence>
<dbReference type="GO" id="GO:0003942">
    <property type="term" value="F:N-acetyl-gamma-glutamyl-phosphate reductase activity"/>
    <property type="evidence" value="ECO:0007669"/>
    <property type="project" value="UniProtKB-EC"/>
</dbReference>
<dbReference type="UniPathway" id="UPA00068">
    <property type="reaction ID" value="UER00108"/>
</dbReference>
<comment type="catalytic activity">
    <reaction evidence="7">
        <text>N-acetyl-L-glutamate 5-semialdehyde + phosphate + NADP(+) = N-acetyl-L-glutamyl 5-phosphate + NADPH + H(+)</text>
        <dbReference type="Rhea" id="RHEA:21588"/>
        <dbReference type="ChEBI" id="CHEBI:15378"/>
        <dbReference type="ChEBI" id="CHEBI:29123"/>
        <dbReference type="ChEBI" id="CHEBI:43474"/>
        <dbReference type="ChEBI" id="CHEBI:57783"/>
        <dbReference type="ChEBI" id="CHEBI:57936"/>
        <dbReference type="ChEBI" id="CHEBI:58349"/>
        <dbReference type="EC" id="1.2.1.38"/>
    </reaction>
</comment>
<feature type="domain" description="Semialdehyde dehydrogenase NAD-binding" evidence="10">
    <location>
        <begin position="30"/>
        <end position="172"/>
    </location>
</feature>
<keyword evidence="3" id="KW-0055">Arginine biosynthesis</keyword>
<evidence type="ECO:0000259" key="10">
    <source>
        <dbReference type="SMART" id="SM00859"/>
    </source>
</evidence>
<dbReference type="InterPro" id="IPR050085">
    <property type="entry name" value="AGPR"/>
</dbReference>
<dbReference type="Proteomes" id="UP000355283">
    <property type="component" value="Unassembled WGS sequence"/>
</dbReference>
<evidence type="ECO:0000256" key="9">
    <source>
        <dbReference type="SAM" id="MobiDB-lite"/>
    </source>
</evidence>
<dbReference type="InterPro" id="IPR023013">
    <property type="entry name" value="AGPR_AS"/>
</dbReference>
<keyword evidence="5" id="KW-0521">NADP</keyword>
<dbReference type="Gene3D" id="3.40.50.720">
    <property type="entry name" value="NAD(P)-binding Rossmann-like Domain"/>
    <property type="match status" value="1"/>
</dbReference>
<reference evidence="11 12" key="1">
    <citation type="submission" date="2019-01" db="EMBL/GenBank/DDBJ databases">
        <title>Nuclear Genome Assembly of the Microalgal Biofuel strain Nannochloropsis salina CCMP1776.</title>
        <authorList>
            <person name="Hovde B."/>
        </authorList>
    </citation>
    <scope>NUCLEOTIDE SEQUENCE [LARGE SCALE GENOMIC DNA]</scope>
    <source>
        <strain evidence="11 12">CCMP1776</strain>
    </source>
</reference>
<organism evidence="11 12">
    <name type="scientific">Nannochloropsis salina CCMP1776</name>
    <dbReference type="NCBI Taxonomy" id="1027361"/>
    <lineage>
        <taxon>Eukaryota</taxon>
        <taxon>Sar</taxon>
        <taxon>Stramenopiles</taxon>
        <taxon>Ochrophyta</taxon>
        <taxon>Eustigmatophyceae</taxon>
        <taxon>Eustigmatales</taxon>
        <taxon>Monodopsidaceae</taxon>
        <taxon>Microchloropsis</taxon>
        <taxon>Microchloropsis salina</taxon>
    </lineage>
</organism>
<dbReference type="Gene3D" id="3.30.360.10">
    <property type="entry name" value="Dihydrodipicolinate Reductase, domain 2"/>
    <property type="match status" value="1"/>
</dbReference>
<comment type="caution">
    <text evidence="11">The sequence shown here is derived from an EMBL/GenBank/DDBJ whole genome shotgun (WGS) entry which is preliminary data.</text>
</comment>
<keyword evidence="6" id="KW-0560">Oxidoreductase</keyword>
<sequence length="377" mass="40833">MQTTCDLNPRRGRTTTLSAARGGSSVPSARIGILGASGYTGAELMRILLQHPHANIKYLTADRSAGLAFSEVFPQFSYVKGLPRLSKFEDMSPEKWGQEVDIIFCCLPHATTQLVIASLPPSVKVVDLSADFRLADIEVYKQWYGGEHKAPELQKEAVYAITEFSRDQVKACRLVANPGCYPTAAQLPLVPLLRSGLISQEDIIIDAKSGTTGAGRSLKQNILYCEVTDGISAYGIASHRHAPEIEQGLREAAGGKEVVINFTPHLMPMSRGILESIYVKTAPGKTAADLKAHLQGVYAQEPFVHVLEGSKVPETRLVRGSNHCFINVFADRVPGRAIIVSAIDNLVKGASGQAVQNFNVMFGYPETTGLLSPPMFP</sequence>
<dbReference type="GO" id="GO:0051287">
    <property type="term" value="F:NAD binding"/>
    <property type="evidence" value="ECO:0007669"/>
    <property type="project" value="InterPro"/>
</dbReference>
<protein>
    <recommendedName>
        <fullName evidence="2">N-acetyl-gamma-glutamyl-phosphate reductase</fullName>
        <ecNumber evidence="2">1.2.1.38</ecNumber>
    </recommendedName>
</protein>
<accession>A0A4D9D159</accession>
<evidence type="ECO:0000256" key="6">
    <source>
        <dbReference type="ARBA" id="ARBA00023002"/>
    </source>
</evidence>
<dbReference type="CDD" id="cd17895">
    <property type="entry name" value="AGPR_1_N"/>
    <property type="match status" value="1"/>
</dbReference>
<dbReference type="GO" id="GO:0070401">
    <property type="term" value="F:NADP+ binding"/>
    <property type="evidence" value="ECO:0007669"/>
    <property type="project" value="InterPro"/>
</dbReference>
<dbReference type="FunFam" id="3.30.360.10:FF:000014">
    <property type="entry name" value="N-acetyl-gamma-glutamyl-phosphate reductase"/>
    <property type="match status" value="1"/>
</dbReference>
<evidence type="ECO:0000256" key="7">
    <source>
        <dbReference type="ARBA" id="ARBA00050557"/>
    </source>
</evidence>
<dbReference type="PROSITE" id="PS01224">
    <property type="entry name" value="ARGC"/>
    <property type="match status" value="1"/>
</dbReference>
<dbReference type="PANTHER" id="PTHR32338:SF10">
    <property type="entry name" value="N-ACETYL-GAMMA-GLUTAMYL-PHOSPHATE REDUCTASE, CHLOROPLASTIC-RELATED"/>
    <property type="match status" value="1"/>
</dbReference>
<dbReference type="GO" id="GO:0006526">
    <property type="term" value="P:L-arginine biosynthetic process"/>
    <property type="evidence" value="ECO:0007669"/>
    <property type="project" value="UniProtKB-UniPathway"/>
</dbReference>
<keyword evidence="12" id="KW-1185">Reference proteome</keyword>
<evidence type="ECO:0000256" key="3">
    <source>
        <dbReference type="ARBA" id="ARBA00022571"/>
    </source>
</evidence>
<evidence type="ECO:0000256" key="2">
    <source>
        <dbReference type="ARBA" id="ARBA00013072"/>
    </source>
</evidence>
<gene>
    <name evidence="11" type="ORF">NSK_003539</name>
</gene>
<dbReference type="AlphaFoldDB" id="A0A4D9D159"/>
<feature type="region of interest" description="Disordered" evidence="9">
    <location>
        <begin position="1"/>
        <end position="23"/>
    </location>
</feature>
<evidence type="ECO:0000256" key="1">
    <source>
        <dbReference type="ARBA" id="ARBA00004862"/>
    </source>
</evidence>